<accession>A0A0Q3EAS4</accession>
<dbReference type="InParanoid" id="A0A0Q3EAS4"/>
<evidence type="ECO:0000256" key="1">
    <source>
        <dbReference type="SAM" id="MobiDB-lite"/>
    </source>
</evidence>
<dbReference type="Gramene" id="KQJ84895">
    <property type="protein sequence ID" value="KQJ84895"/>
    <property type="gene ID" value="BRADI_5g23546v3"/>
</dbReference>
<evidence type="ECO:0000313" key="4">
    <source>
        <dbReference type="Proteomes" id="UP000008810"/>
    </source>
</evidence>
<protein>
    <submittedName>
        <fullName evidence="2 3">Uncharacterized protein</fullName>
    </submittedName>
</protein>
<proteinExistence type="predicted"/>
<keyword evidence="4" id="KW-1185">Reference proteome</keyword>
<feature type="region of interest" description="Disordered" evidence="1">
    <location>
        <begin position="39"/>
        <end position="92"/>
    </location>
</feature>
<dbReference type="EnsemblPlants" id="KQJ84895">
    <property type="protein sequence ID" value="KQJ84895"/>
    <property type="gene ID" value="BRADI_5g23546v3"/>
</dbReference>
<dbReference type="EMBL" id="CM000884">
    <property type="protein sequence ID" value="KQJ84895.1"/>
    <property type="molecule type" value="Genomic_DNA"/>
</dbReference>
<evidence type="ECO:0000313" key="3">
    <source>
        <dbReference type="EnsemblPlants" id="KQJ84895"/>
    </source>
</evidence>
<reference evidence="3" key="3">
    <citation type="submission" date="2018-08" db="UniProtKB">
        <authorList>
            <consortium name="EnsemblPlants"/>
        </authorList>
    </citation>
    <scope>IDENTIFICATION</scope>
    <source>
        <strain evidence="3">cv. Bd21</strain>
    </source>
</reference>
<reference evidence="2 3" key="1">
    <citation type="journal article" date="2010" name="Nature">
        <title>Genome sequencing and analysis of the model grass Brachypodium distachyon.</title>
        <authorList>
            <consortium name="International Brachypodium Initiative"/>
        </authorList>
    </citation>
    <scope>NUCLEOTIDE SEQUENCE [LARGE SCALE GENOMIC DNA]</scope>
    <source>
        <strain evidence="2 3">Bd21</strain>
    </source>
</reference>
<gene>
    <name evidence="2" type="ORF">BRADI_5g23546v3</name>
</gene>
<sequence length="92" mass="10814">MHSETQNERNRSRLKEIRRTKHDTLLMKDLFAWIQTYNQTASTRSSSSSSRMRCNSISPTKTREITSQQPNPLAYLKEQQTTKSQEVPRTKK</sequence>
<dbReference type="Proteomes" id="UP000008810">
    <property type="component" value="Chromosome 5"/>
</dbReference>
<organism evidence="2">
    <name type="scientific">Brachypodium distachyon</name>
    <name type="common">Purple false brome</name>
    <name type="synonym">Trachynia distachya</name>
    <dbReference type="NCBI Taxonomy" id="15368"/>
    <lineage>
        <taxon>Eukaryota</taxon>
        <taxon>Viridiplantae</taxon>
        <taxon>Streptophyta</taxon>
        <taxon>Embryophyta</taxon>
        <taxon>Tracheophyta</taxon>
        <taxon>Spermatophyta</taxon>
        <taxon>Magnoliopsida</taxon>
        <taxon>Liliopsida</taxon>
        <taxon>Poales</taxon>
        <taxon>Poaceae</taxon>
        <taxon>BOP clade</taxon>
        <taxon>Pooideae</taxon>
        <taxon>Stipodae</taxon>
        <taxon>Brachypodieae</taxon>
        <taxon>Brachypodium</taxon>
    </lineage>
</organism>
<name>A0A0Q3EAS4_BRADI</name>
<evidence type="ECO:0000313" key="2">
    <source>
        <dbReference type="EMBL" id="KQJ84895.1"/>
    </source>
</evidence>
<reference evidence="2" key="2">
    <citation type="submission" date="2017-06" db="EMBL/GenBank/DDBJ databases">
        <title>WGS assembly of Brachypodium distachyon.</title>
        <authorList>
            <consortium name="The International Brachypodium Initiative"/>
            <person name="Lucas S."/>
            <person name="Harmon-Smith M."/>
            <person name="Lail K."/>
            <person name="Tice H."/>
            <person name="Grimwood J."/>
            <person name="Bruce D."/>
            <person name="Barry K."/>
            <person name="Shu S."/>
            <person name="Lindquist E."/>
            <person name="Wang M."/>
            <person name="Pitluck S."/>
            <person name="Vogel J.P."/>
            <person name="Garvin D.F."/>
            <person name="Mockler T.C."/>
            <person name="Schmutz J."/>
            <person name="Rokhsar D."/>
            <person name="Bevan M.W."/>
        </authorList>
    </citation>
    <scope>NUCLEOTIDE SEQUENCE</scope>
    <source>
        <strain evidence="2">Bd21</strain>
    </source>
</reference>
<dbReference type="AlphaFoldDB" id="A0A0Q3EAS4"/>
<feature type="compositionally biased region" description="Low complexity" evidence="1">
    <location>
        <begin position="42"/>
        <end position="58"/>
    </location>
</feature>